<evidence type="ECO:0000313" key="2">
    <source>
        <dbReference type="Proteomes" id="UP001526143"/>
    </source>
</evidence>
<dbReference type="Proteomes" id="UP001526143">
    <property type="component" value="Unassembled WGS sequence"/>
</dbReference>
<protein>
    <recommendedName>
        <fullName evidence="3">Transposase</fullName>
    </recommendedName>
</protein>
<keyword evidence="2" id="KW-1185">Reference proteome</keyword>
<reference evidence="1 2" key="1">
    <citation type="submission" date="2022-10" db="EMBL/GenBank/DDBJ databases">
        <title>Identification of biosynthetic pathway for the production of the potent trypsin inhibitor radiosumin.</title>
        <authorList>
            <person name="Fewer D.P."/>
            <person name="Delbaje E."/>
            <person name="Ouyang X."/>
            <person name="Agostino P.D."/>
            <person name="Wahlsten M."/>
            <person name="Jokela J."/>
            <person name="Permi P."/>
            <person name="Haapaniemi E."/>
            <person name="Koistinen H."/>
        </authorList>
    </citation>
    <scope>NUCLEOTIDE SEQUENCE [LARGE SCALE GENOMIC DNA]</scope>
    <source>
        <strain evidence="1 2">NIES-515</strain>
    </source>
</reference>
<dbReference type="EMBL" id="JAOWRF010000338">
    <property type="protein sequence ID" value="MCV3216522.1"/>
    <property type="molecule type" value="Genomic_DNA"/>
</dbReference>
<gene>
    <name evidence="1" type="ORF">OGM63_23925</name>
</gene>
<comment type="caution">
    <text evidence="1">The sequence shown here is derived from an EMBL/GenBank/DDBJ whole genome shotgun (WGS) entry which is preliminary data.</text>
</comment>
<organism evidence="1 2">
    <name type="scientific">Plectonema radiosum NIES-515</name>
    <dbReference type="NCBI Taxonomy" id="2986073"/>
    <lineage>
        <taxon>Bacteria</taxon>
        <taxon>Bacillati</taxon>
        <taxon>Cyanobacteriota</taxon>
        <taxon>Cyanophyceae</taxon>
        <taxon>Oscillatoriophycideae</taxon>
        <taxon>Oscillatoriales</taxon>
        <taxon>Microcoleaceae</taxon>
        <taxon>Plectonema</taxon>
    </lineage>
</organism>
<sequence length="66" mass="7683">MVGLIRHFTVEMPMRGTSLQWNDEKLRYPQISTRRRVMAEVSYGKLGNRTCLSIKGEPQKPYLKSV</sequence>
<accession>A0ABT3B556</accession>
<name>A0ABT3B556_9CYAN</name>
<proteinExistence type="predicted"/>
<evidence type="ECO:0008006" key="3">
    <source>
        <dbReference type="Google" id="ProtNLM"/>
    </source>
</evidence>
<evidence type="ECO:0000313" key="1">
    <source>
        <dbReference type="EMBL" id="MCV3216522.1"/>
    </source>
</evidence>
<dbReference type="RefSeq" id="WP_263748177.1">
    <property type="nucleotide sequence ID" value="NZ_JAOWRF010000338.1"/>
</dbReference>